<accession>A0A060HTB6</accession>
<reference evidence="1 2" key="1">
    <citation type="journal article" date="2014" name="Int. J. Syst. Evol. Microbiol.">
        <title>Nitrososphaera viennensis gen. nov., sp. nov., an aerobic and mesophilic, ammonia-oxidizing archaeon from soil and a member of the archaeal phylum Thaumarchaeota.</title>
        <authorList>
            <person name="Stieglmeier M."/>
            <person name="Klingl A."/>
            <person name="Alves R.J."/>
            <person name="Rittmann S.K."/>
            <person name="Melcher M."/>
            <person name="Leisch N."/>
            <person name="Schleper C."/>
        </authorList>
    </citation>
    <scope>NUCLEOTIDE SEQUENCE [LARGE SCALE GENOMIC DNA]</scope>
    <source>
        <strain evidence="1">EN76</strain>
    </source>
</reference>
<dbReference type="EMBL" id="CP007536">
    <property type="protein sequence ID" value="AIC16372.1"/>
    <property type="molecule type" value="Genomic_DNA"/>
</dbReference>
<proteinExistence type="predicted"/>
<dbReference type="KEGG" id="nvn:NVIE_021100"/>
<protein>
    <submittedName>
        <fullName evidence="1">Uncharacterized protein</fullName>
    </submittedName>
</protein>
<evidence type="ECO:0000313" key="2">
    <source>
        <dbReference type="Proteomes" id="UP000027093"/>
    </source>
</evidence>
<gene>
    <name evidence="1" type="ORF">NVIE_021100</name>
</gene>
<dbReference type="STRING" id="926571.NVIE_021100"/>
<keyword evidence="2" id="KW-1185">Reference proteome</keyword>
<organism evidence="1 2">
    <name type="scientific">Nitrososphaera viennensis EN76</name>
    <dbReference type="NCBI Taxonomy" id="926571"/>
    <lineage>
        <taxon>Archaea</taxon>
        <taxon>Nitrososphaerota</taxon>
        <taxon>Nitrososphaeria</taxon>
        <taxon>Nitrososphaerales</taxon>
        <taxon>Nitrososphaeraceae</taxon>
        <taxon>Nitrososphaera</taxon>
    </lineage>
</organism>
<dbReference type="Proteomes" id="UP000027093">
    <property type="component" value="Chromosome"/>
</dbReference>
<evidence type="ECO:0000313" key="1">
    <source>
        <dbReference type="EMBL" id="AIC16372.1"/>
    </source>
</evidence>
<sequence>MESIYSKVPFPRPVSIYDAGNCKKIEEALKEALSTFDKPAVRVLLYHLEEKYHIRFEPPCSSVEEIEAALFDIAGPASDLVVSRMRSFLR</sequence>
<dbReference type="AlphaFoldDB" id="A0A060HTB6"/>
<name>A0A060HTB6_9ARCH</name>
<dbReference type="HOGENOM" id="CLU_2629522_0_0_2"/>